<dbReference type="Gene3D" id="3.90.1150.10">
    <property type="entry name" value="Aspartate Aminotransferase, domain 1"/>
    <property type="match status" value="1"/>
</dbReference>
<dbReference type="InterPro" id="IPR015422">
    <property type="entry name" value="PyrdxlP-dep_Trfase_small"/>
</dbReference>
<accession>D0LKN3</accession>
<keyword evidence="5" id="KW-0663">Pyridoxal phosphate</keyword>
<protein>
    <submittedName>
        <fullName evidence="10">Cysteine desulfurase</fullName>
        <ecNumber evidence="10">2.8.1.7</ecNumber>
    </submittedName>
</protein>
<dbReference type="AlphaFoldDB" id="D0LKN3"/>
<name>D0LKN3_HALO1</name>
<dbReference type="InterPro" id="IPR015421">
    <property type="entry name" value="PyrdxlP-dep_Trfase_major"/>
</dbReference>
<dbReference type="PANTHER" id="PTHR11601">
    <property type="entry name" value="CYSTEINE DESULFURYLASE FAMILY MEMBER"/>
    <property type="match status" value="1"/>
</dbReference>
<dbReference type="InterPro" id="IPR015424">
    <property type="entry name" value="PyrdxlP-dep_Trfase"/>
</dbReference>
<feature type="domain" description="Aminotransferase class V" evidence="9">
    <location>
        <begin position="4"/>
        <end position="371"/>
    </location>
</feature>
<keyword evidence="6" id="KW-0408">Iron</keyword>
<dbReference type="Proteomes" id="UP000001880">
    <property type="component" value="Chromosome"/>
</dbReference>
<evidence type="ECO:0000256" key="3">
    <source>
        <dbReference type="ARBA" id="ARBA00022679"/>
    </source>
</evidence>
<dbReference type="GO" id="GO:0051536">
    <property type="term" value="F:iron-sulfur cluster binding"/>
    <property type="evidence" value="ECO:0007669"/>
    <property type="project" value="UniProtKB-KW"/>
</dbReference>
<evidence type="ECO:0000256" key="4">
    <source>
        <dbReference type="ARBA" id="ARBA00022723"/>
    </source>
</evidence>
<evidence type="ECO:0000313" key="10">
    <source>
        <dbReference type="EMBL" id="ACY15081.1"/>
    </source>
</evidence>
<dbReference type="STRING" id="502025.Hoch_2547"/>
<dbReference type="Gene3D" id="3.40.640.10">
    <property type="entry name" value="Type I PLP-dependent aspartate aminotransferase-like (Major domain)"/>
    <property type="match status" value="1"/>
</dbReference>
<evidence type="ECO:0000256" key="2">
    <source>
        <dbReference type="ARBA" id="ARBA00006490"/>
    </source>
</evidence>
<evidence type="ECO:0000256" key="6">
    <source>
        <dbReference type="ARBA" id="ARBA00023004"/>
    </source>
</evidence>
<comment type="cofactor">
    <cofactor evidence="1">
        <name>pyridoxal 5'-phosphate</name>
        <dbReference type="ChEBI" id="CHEBI:597326"/>
    </cofactor>
</comment>
<evidence type="ECO:0000256" key="8">
    <source>
        <dbReference type="ARBA" id="ARBA00050776"/>
    </source>
</evidence>
<evidence type="ECO:0000259" key="9">
    <source>
        <dbReference type="Pfam" id="PF00266"/>
    </source>
</evidence>
<dbReference type="GO" id="GO:0046872">
    <property type="term" value="F:metal ion binding"/>
    <property type="evidence" value="ECO:0007669"/>
    <property type="project" value="UniProtKB-KW"/>
</dbReference>
<gene>
    <name evidence="10" type="ordered locus">Hoch_2547</name>
</gene>
<organism evidence="10 11">
    <name type="scientific">Haliangium ochraceum (strain DSM 14365 / JCM 11303 / SMP-2)</name>
    <dbReference type="NCBI Taxonomy" id="502025"/>
    <lineage>
        <taxon>Bacteria</taxon>
        <taxon>Pseudomonadati</taxon>
        <taxon>Myxococcota</taxon>
        <taxon>Polyangia</taxon>
        <taxon>Haliangiales</taxon>
        <taxon>Kofleriaceae</taxon>
        <taxon>Haliangium</taxon>
    </lineage>
</organism>
<dbReference type="Pfam" id="PF00266">
    <property type="entry name" value="Aminotran_5"/>
    <property type="match status" value="1"/>
</dbReference>
<dbReference type="OrthoDB" id="9808002at2"/>
<sequence length="384" mass="40281">MKPIYLDNAATTQVAPEVLELVRACMAEDYGNPSSAHAFGIRAETYIERAERQVQAALGDPEGRAGTLIWTSGGTESDALGVLGAARALKRRGRHVLVSSLEHPAVLSSAWALVDEGFEVEELPATASGRIELDGVLSRLREDTVLLAVMLVNNEIGTIQPVAEIAAAAKTQRDLLHVHCDAVQALGKLPLDVAGLGVDSVALAAHKLHGPKGVGVLWLRRGARLAPLWAGGGQQQGVRAGTHNVPGIAGMGAAAQLATADAAALAERGQRWRGFAETLIAAARDSARPMRVHGEDGQRAPHIVSMGFEGVPAEPLLHVLESRGVLVSAGSACSARNHKPSAVLQAIGSDPELGTLRLSFGRDTTADEIDRAAEILRDSLDDFS</sequence>
<keyword evidence="3 10" id="KW-0808">Transferase</keyword>
<dbReference type="GO" id="GO:0031071">
    <property type="term" value="F:cysteine desulfurase activity"/>
    <property type="evidence" value="ECO:0007669"/>
    <property type="project" value="UniProtKB-EC"/>
</dbReference>
<evidence type="ECO:0000256" key="7">
    <source>
        <dbReference type="ARBA" id="ARBA00023014"/>
    </source>
</evidence>
<dbReference type="InterPro" id="IPR016454">
    <property type="entry name" value="Cysteine_dSase"/>
</dbReference>
<evidence type="ECO:0000256" key="1">
    <source>
        <dbReference type="ARBA" id="ARBA00001933"/>
    </source>
</evidence>
<comment type="similarity">
    <text evidence="2">Belongs to the class-V pyridoxal-phosphate-dependent aminotransferase family. NifS/IscS subfamily.</text>
</comment>
<dbReference type="SUPFAM" id="SSF53383">
    <property type="entry name" value="PLP-dependent transferases"/>
    <property type="match status" value="1"/>
</dbReference>
<reference evidence="10 11" key="1">
    <citation type="journal article" date="2010" name="Stand. Genomic Sci.">
        <title>Complete genome sequence of Haliangium ochraceum type strain (SMP-2).</title>
        <authorList>
            <consortium name="US DOE Joint Genome Institute (JGI-PGF)"/>
            <person name="Ivanova N."/>
            <person name="Daum C."/>
            <person name="Lang E."/>
            <person name="Abt B."/>
            <person name="Kopitz M."/>
            <person name="Saunders E."/>
            <person name="Lapidus A."/>
            <person name="Lucas S."/>
            <person name="Glavina Del Rio T."/>
            <person name="Nolan M."/>
            <person name="Tice H."/>
            <person name="Copeland A."/>
            <person name="Cheng J.F."/>
            <person name="Chen F."/>
            <person name="Bruce D."/>
            <person name="Goodwin L."/>
            <person name="Pitluck S."/>
            <person name="Mavromatis K."/>
            <person name="Pati A."/>
            <person name="Mikhailova N."/>
            <person name="Chen A."/>
            <person name="Palaniappan K."/>
            <person name="Land M."/>
            <person name="Hauser L."/>
            <person name="Chang Y.J."/>
            <person name="Jeffries C.D."/>
            <person name="Detter J.C."/>
            <person name="Brettin T."/>
            <person name="Rohde M."/>
            <person name="Goker M."/>
            <person name="Bristow J."/>
            <person name="Markowitz V."/>
            <person name="Eisen J.A."/>
            <person name="Hugenholtz P."/>
            <person name="Kyrpides N.C."/>
            <person name="Klenk H.P."/>
        </authorList>
    </citation>
    <scope>NUCLEOTIDE SEQUENCE [LARGE SCALE GENOMIC DNA]</scope>
    <source>
        <strain evidence="11">DSM 14365 / CIP 107738 / JCM 11303 / AJ 13395 / SMP-2</strain>
    </source>
</reference>
<comment type="catalytic activity">
    <reaction evidence="8">
        <text>(sulfur carrier)-H + L-cysteine = (sulfur carrier)-SH + L-alanine</text>
        <dbReference type="Rhea" id="RHEA:43892"/>
        <dbReference type="Rhea" id="RHEA-COMP:14737"/>
        <dbReference type="Rhea" id="RHEA-COMP:14739"/>
        <dbReference type="ChEBI" id="CHEBI:29917"/>
        <dbReference type="ChEBI" id="CHEBI:35235"/>
        <dbReference type="ChEBI" id="CHEBI:57972"/>
        <dbReference type="ChEBI" id="CHEBI:64428"/>
        <dbReference type="EC" id="2.8.1.7"/>
    </reaction>
</comment>
<evidence type="ECO:0000256" key="5">
    <source>
        <dbReference type="ARBA" id="ARBA00022898"/>
    </source>
</evidence>
<dbReference type="PIRSF" id="PIRSF005572">
    <property type="entry name" value="NifS"/>
    <property type="match status" value="1"/>
</dbReference>
<dbReference type="eggNOG" id="COG1104">
    <property type="taxonomic scope" value="Bacteria"/>
</dbReference>
<evidence type="ECO:0000313" key="11">
    <source>
        <dbReference type="Proteomes" id="UP000001880"/>
    </source>
</evidence>
<keyword evidence="4" id="KW-0479">Metal-binding</keyword>
<keyword evidence="7" id="KW-0411">Iron-sulfur</keyword>
<dbReference type="Gene3D" id="1.10.260.50">
    <property type="match status" value="1"/>
</dbReference>
<dbReference type="KEGG" id="hoh:Hoch_2547"/>
<dbReference type="RefSeq" id="WP_012827689.1">
    <property type="nucleotide sequence ID" value="NC_013440.1"/>
</dbReference>
<dbReference type="HOGENOM" id="CLU_003433_0_0_7"/>
<dbReference type="EMBL" id="CP001804">
    <property type="protein sequence ID" value="ACY15081.1"/>
    <property type="molecule type" value="Genomic_DNA"/>
</dbReference>
<dbReference type="EC" id="2.8.1.7" evidence="10"/>
<dbReference type="PANTHER" id="PTHR11601:SF34">
    <property type="entry name" value="CYSTEINE DESULFURASE"/>
    <property type="match status" value="1"/>
</dbReference>
<dbReference type="InterPro" id="IPR000192">
    <property type="entry name" value="Aminotrans_V_dom"/>
</dbReference>
<proteinExistence type="inferred from homology"/>
<keyword evidence="11" id="KW-1185">Reference proteome</keyword>